<dbReference type="Proteomes" id="UP000660262">
    <property type="component" value="Unassembled WGS sequence"/>
</dbReference>
<dbReference type="Pfam" id="PF19798">
    <property type="entry name" value="Sulfotransfer_5"/>
    <property type="match status" value="1"/>
</dbReference>
<dbReference type="InterPro" id="IPR050571">
    <property type="entry name" value="Class-IV_PLP-Dep_Aminotrnsfr"/>
</dbReference>
<evidence type="ECO:0000256" key="2">
    <source>
        <dbReference type="ARBA" id="ARBA00009320"/>
    </source>
</evidence>
<dbReference type="EMBL" id="BNJQ01000027">
    <property type="protein sequence ID" value="GHP10048.1"/>
    <property type="molecule type" value="Genomic_DNA"/>
</dbReference>
<protein>
    <recommendedName>
        <fullName evidence="6">Branched-chain-amino-acid aminotransferase</fullName>
    </recommendedName>
</protein>
<dbReference type="Pfam" id="PF01063">
    <property type="entry name" value="Aminotran_4"/>
    <property type="match status" value="1"/>
</dbReference>
<dbReference type="GO" id="GO:0046394">
    <property type="term" value="P:carboxylic acid biosynthetic process"/>
    <property type="evidence" value="ECO:0007669"/>
    <property type="project" value="UniProtKB-ARBA"/>
</dbReference>
<evidence type="ECO:0000313" key="5">
    <source>
        <dbReference type="Proteomes" id="UP000660262"/>
    </source>
</evidence>
<dbReference type="InterPro" id="IPR001544">
    <property type="entry name" value="Aminotrans_IV"/>
</dbReference>
<evidence type="ECO:0000313" key="4">
    <source>
        <dbReference type="EMBL" id="GHP10048.1"/>
    </source>
</evidence>
<evidence type="ECO:0000256" key="1">
    <source>
        <dbReference type="ARBA" id="ARBA00001933"/>
    </source>
</evidence>
<dbReference type="SUPFAM" id="SSF52540">
    <property type="entry name" value="P-loop containing nucleoside triphosphate hydrolases"/>
    <property type="match status" value="1"/>
</dbReference>
<dbReference type="FunFam" id="3.20.10.10:FF:000002">
    <property type="entry name" value="D-alanine aminotransferase"/>
    <property type="match status" value="1"/>
</dbReference>
<dbReference type="Gene3D" id="3.30.470.10">
    <property type="match status" value="1"/>
</dbReference>
<dbReference type="GO" id="GO:0003824">
    <property type="term" value="F:catalytic activity"/>
    <property type="evidence" value="ECO:0007669"/>
    <property type="project" value="InterPro"/>
</dbReference>
<accession>A0A830HSU0</accession>
<keyword evidence="5" id="KW-1185">Reference proteome</keyword>
<dbReference type="SUPFAM" id="SSF56752">
    <property type="entry name" value="D-aminoacid aminotransferase-like PLP-dependent enzymes"/>
    <property type="match status" value="1"/>
</dbReference>
<evidence type="ECO:0000256" key="3">
    <source>
        <dbReference type="ARBA" id="ARBA00022898"/>
    </source>
</evidence>
<proteinExistence type="inferred from homology"/>
<dbReference type="OrthoDB" id="25921at2759"/>
<dbReference type="Gene3D" id="3.40.50.300">
    <property type="entry name" value="P-loop containing nucleotide triphosphate hydrolases"/>
    <property type="match status" value="1"/>
</dbReference>
<sequence>MAEEARTYRRGAALGPGPVSIAVGASALEGLGRVLHVWSGPRCRSTALMYAFHARGDCEALDEPLYAHYLVSHPHAKRQYRDELLATMDGDASRVVHNMTQRNLPQGATVRYCKHMAKQARRLPAEQRRAVLASGAHVLLVRTPIDLILSFAKVEAATFEETGYADLVQLYADLVDVTGTPPLVVDSDTLNAHPEGVLRAMCAHAGIKFTPNMLTWPAGPKPCDGMWAPYWYDRVWASTGLDPTDGAKKREVDDERDQPFPPELVPLLELCLPMYDTLRRLAISPADLPVAELEGGDEGVDGDGQQKGIVGQGTHRVVKDMRNERILVGIRDGVSGRFELRPRSLSHVSVLDAGFVLGDGVWEGIRVHQGVCLFLADHIERLFEGAKGIAMNLALTKEELARHIYRTLDANAMTDNVHIRLMATRGLKPTPYQNPQCIIGDPTIVVLAEHKKADPETKTRGISLGTCPILRGPANVQDPMWNSHSKLNCIAACIHANFMHVDEAIMLDPHGFVATCNSTNLFMVRRGEVWAPTTKYQLHGITRYNILVLCHQAGIPIRECDFSLTQLYSADEAFVTGTFAGQIPVTKVDGRVIGDGARGPITERLQTLYATMCDAHAALGRATWADPPRVP</sequence>
<keyword evidence="3" id="KW-0663">Pyridoxal phosphate</keyword>
<dbReference type="InterPro" id="IPR036038">
    <property type="entry name" value="Aminotransferase-like"/>
</dbReference>
<reference evidence="4" key="1">
    <citation type="submission" date="2020-10" db="EMBL/GenBank/DDBJ databases">
        <title>Unveiling of a novel bifunctional photoreceptor, Dualchrome1, isolated from a cosmopolitan green alga.</title>
        <authorList>
            <person name="Suzuki S."/>
            <person name="Kawachi M."/>
        </authorList>
    </citation>
    <scope>NUCLEOTIDE SEQUENCE</scope>
    <source>
        <strain evidence="4">NIES 2893</strain>
    </source>
</reference>
<dbReference type="InterPro" id="IPR043131">
    <property type="entry name" value="BCAT-like_N"/>
</dbReference>
<dbReference type="InterPro" id="IPR027417">
    <property type="entry name" value="P-loop_NTPase"/>
</dbReference>
<comment type="caution">
    <text evidence="4">The sequence shown here is derived from an EMBL/GenBank/DDBJ whole genome shotgun (WGS) entry which is preliminary data.</text>
</comment>
<dbReference type="GO" id="GO:0008652">
    <property type="term" value="P:amino acid biosynthetic process"/>
    <property type="evidence" value="ECO:0007669"/>
    <property type="project" value="UniProtKB-ARBA"/>
</dbReference>
<comment type="similarity">
    <text evidence="2">Belongs to the class-IV pyridoxal-phosphate-dependent aminotransferase family.</text>
</comment>
<evidence type="ECO:0008006" key="6">
    <source>
        <dbReference type="Google" id="ProtNLM"/>
    </source>
</evidence>
<dbReference type="AlphaFoldDB" id="A0A830HSU0"/>
<dbReference type="Gene3D" id="3.20.10.10">
    <property type="entry name" value="D-amino Acid Aminotransferase, subunit A, domain 2"/>
    <property type="match status" value="1"/>
</dbReference>
<gene>
    <name evidence="4" type="ORF">PPROV_000878100</name>
</gene>
<dbReference type="PANTHER" id="PTHR42743:SF11">
    <property type="entry name" value="AMINODEOXYCHORISMATE LYASE"/>
    <property type="match status" value="1"/>
</dbReference>
<organism evidence="4 5">
    <name type="scientific">Pycnococcus provasolii</name>
    <dbReference type="NCBI Taxonomy" id="41880"/>
    <lineage>
        <taxon>Eukaryota</taxon>
        <taxon>Viridiplantae</taxon>
        <taxon>Chlorophyta</taxon>
        <taxon>Pseudoscourfieldiophyceae</taxon>
        <taxon>Pseudoscourfieldiales</taxon>
        <taxon>Pycnococcaceae</taxon>
        <taxon>Pycnococcus</taxon>
    </lineage>
</organism>
<dbReference type="PANTHER" id="PTHR42743">
    <property type="entry name" value="AMINO-ACID AMINOTRANSFERASE"/>
    <property type="match status" value="1"/>
</dbReference>
<dbReference type="InterPro" id="IPR043132">
    <property type="entry name" value="BCAT-like_C"/>
</dbReference>
<name>A0A830HSU0_9CHLO</name>
<comment type="cofactor">
    <cofactor evidence="1">
        <name>pyridoxal 5'-phosphate</name>
        <dbReference type="ChEBI" id="CHEBI:597326"/>
    </cofactor>
</comment>